<accession>A0A370GMA3</accession>
<evidence type="ECO:0000313" key="2">
    <source>
        <dbReference type="Proteomes" id="UP000255355"/>
    </source>
</evidence>
<gene>
    <name evidence="1" type="ORF">DFR68_12011</name>
</gene>
<dbReference type="OrthoDB" id="4558983at2"/>
<sequence length="125" mass="12899">MDPFTVIATALVAGAAAGGQDAASAAVRDAYTAVRNRIRHGAAAPEEVTAAIEANESAPGADVSKIEAALTHAGLVDDGQLRAAAEELLSLLPGERVDQARARVDLRHAQGVVLGDHNTQHNTFR</sequence>
<reference evidence="1 2" key="1">
    <citation type="submission" date="2018-07" db="EMBL/GenBank/DDBJ databases">
        <title>Genomic Encyclopedia of Type Strains, Phase IV (KMG-IV): sequencing the most valuable type-strain genomes for metagenomic binning, comparative biology and taxonomic classification.</title>
        <authorList>
            <person name="Goeker M."/>
        </authorList>
    </citation>
    <scope>NUCLEOTIDE SEQUENCE [LARGE SCALE GENOMIC DNA]</scope>
    <source>
        <strain evidence="1 2">DSM 44952</strain>
    </source>
</reference>
<organism evidence="1 2">
    <name type="scientific">Nocardia mexicana</name>
    <dbReference type="NCBI Taxonomy" id="279262"/>
    <lineage>
        <taxon>Bacteria</taxon>
        <taxon>Bacillati</taxon>
        <taxon>Actinomycetota</taxon>
        <taxon>Actinomycetes</taxon>
        <taxon>Mycobacteriales</taxon>
        <taxon>Nocardiaceae</taxon>
        <taxon>Nocardia</taxon>
    </lineage>
</organism>
<name>A0A370GMA3_9NOCA</name>
<evidence type="ECO:0000313" key="1">
    <source>
        <dbReference type="EMBL" id="RDI43544.1"/>
    </source>
</evidence>
<proteinExistence type="predicted"/>
<dbReference type="EMBL" id="QQAZ01000020">
    <property type="protein sequence ID" value="RDI43544.1"/>
    <property type="molecule type" value="Genomic_DNA"/>
</dbReference>
<dbReference type="Proteomes" id="UP000255355">
    <property type="component" value="Unassembled WGS sequence"/>
</dbReference>
<protein>
    <recommendedName>
        <fullName evidence="3">RHIM domain-containing protein</fullName>
    </recommendedName>
</protein>
<dbReference type="AlphaFoldDB" id="A0A370GMA3"/>
<keyword evidence="2" id="KW-1185">Reference proteome</keyword>
<evidence type="ECO:0008006" key="3">
    <source>
        <dbReference type="Google" id="ProtNLM"/>
    </source>
</evidence>
<comment type="caution">
    <text evidence="1">The sequence shown here is derived from an EMBL/GenBank/DDBJ whole genome shotgun (WGS) entry which is preliminary data.</text>
</comment>
<dbReference type="RefSeq" id="WP_068027251.1">
    <property type="nucleotide sequence ID" value="NZ_QQAZ01000020.1"/>
</dbReference>